<evidence type="ECO:0000256" key="1">
    <source>
        <dbReference type="SAM" id="MobiDB-lite"/>
    </source>
</evidence>
<reference evidence="3" key="1">
    <citation type="submission" date="2015-05" db="EMBL/GenBank/DDBJ databases">
        <authorList>
            <person name="Wang D.B."/>
            <person name="Wang M."/>
        </authorList>
    </citation>
    <scope>NUCLEOTIDE SEQUENCE</scope>
    <source>
        <strain evidence="3">36-1</strain>
    </source>
</reference>
<name>A0A2U3E5D8_PURLI</name>
<sequence>MGHADARTTKKVGKVVSEPEACSNRLHRPTRLLQSTPPRPVHDQDATHSYVPLLLALPPHAGARRGAWHAECLDTDLLLCRDVNAAETHRHRMICRALFRKKTTGSRPGDSQTLFCVVKKISYGLIYPAAEGQPSEDARNVVQGSHGRDGKF</sequence>
<dbReference type="Proteomes" id="UP000245956">
    <property type="component" value="Unassembled WGS sequence"/>
</dbReference>
<evidence type="ECO:0000313" key="5">
    <source>
        <dbReference type="Proteomes" id="UP001287286"/>
    </source>
</evidence>
<protein>
    <submittedName>
        <fullName evidence="3">Uncharacterized protein</fullName>
    </submittedName>
</protein>
<reference evidence="3 4" key="2">
    <citation type="journal article" date="2016" name="Front. Microbiol.">
        <title>Genome and transcriptome sequences reveal the specific parasitism of the nematophagous Purpureocillium lilacinum 36-1.</title>
        <authorList>
            <person name="Xie J."/>
            <person name="Li S."/>
            <person name="Mo C."/>
            <person name="Xiao X."/>
            <person name="Peng D."/>
            <person name="Wang G."/>
            <person name="Xiao Y."/>
        </authorList>
    </citation>
    <scope>NUCLEOTIDE SEQUENCE [LARGE SCALE GENOMIC DNA]</scope>
    <source>
        <strain evidence="3 4">36-1</strain>
    </source>
</reference>
<reference evidence="2 5" key="4">
    <citation type="journal article" date="2024" name="Microbiol. Resour. Announc.">
        <title>Genome annotations for the ascomycete fungi Trichoderma harzianum, Trichoderma aggressivum, and Purpureocillium lilacinum.</title>
        <authorList>
            <person name="Beijen E.P.W."/>
            <person name="Ohm R.A."/>
        </authorList>
    </citation>
    <scope>NUCLEOTIDE SEQUENCE [LARGE SCALE GENOMIC DNA]</scope>
    <source>
        <strain evidence="2 5">CBS 150709</strain>
    </source>
</reference>
<dbReference type="Proteomes" id="UP001287286">
    <property type="component" value="Unassembled WGS sequence"/>
</dbReference>
<accession>A0A2U3E5D8</accession>
<reference evidence="2" key="3">
    <citation type="submission" date="2023-11" db="EMBL/GenBank/DDBJ databases">
        <authorList>
            <person name="Beijen E."/>
            <person name="Ohm R.A."/>
        </authorList>
    </citation>
    <scope>NUCLEOTIDE SEQUENCE</scope>
    <source>
        <strain evidence="2">CBS 150709</strain>
    </source>
</reference>
<dbReference type="EMBL" id="LCWV01000011">
    <property type="protein sequence ID" value="PWI69728.1"/>
    <property type="molecule type" value="Genomic_DNA"/>
</dbReference>
<evidence type="ECO:0000313" key="4">
    <source>
        <dbReference type="Proteomes" id="UP000245956"/>
    </source>
</evidence>
<evidence type="ECO:0000313" key="2">
    <source>
        <dbReference type="EMBL" id="KAK4083108.1"/>
    </source>
</evidence>
<gene>
    <name evidence="3" type="ORF">PCL_00640</name>
    <name evidence="2" type="ORF">Purlil1_10920</name>
</gene>
<feature type="region of interest" description="Disordered" evidence="1">
    <location>
        <begin position="1"/>
        <end position="23"/>
    </location>
</feature>
<proteinExistence type="predicted"/>
<keyword evidence="5" id="KW-1185">Reference proteome</keyword>
<dbReference type="AlphaFoldDB" id="A0A2U3E5D8"/>
<comment type="caution">
    <text evidence="3">The sequence shown here is derived from an EMBL/GenBank/DDBJ whole genome shotgun (WGS) entry which is preliminary data.</text>
</comment>
<organism evidence="3 4">
    <name type="scientific">Purpureocillium lilacinum</name>
    <name type="common">Paecilomyces lilacinus</name>
    <dbReference type="NCBI Taxonomy" id="33203"/>
    <lineage>
        <taxon>Eukaryota</taxon>
        <taxon>Fungi</taxon>
        <taxon>Dikarya</taxon>
        <taxon>Ascomycota</taxon>
        <taxon>Pezizomycotina</taxon>
        <taxon>Sordariomycetes</taxon>
        <taxon>Hypocreomycetidae</taxon>
        <taxon>Hypocreales</taxon>
        <taxon>Ophiocordycipitaceae</taxon>
        <taxon>Purpureocillium</taxon>
    </lineage>
</organism>
<dbReference type="EMBL" id="JAWRVI010000060">
    <property type="protein sequence ID" value="KAK4083108.1"/>
    <property type="molecule type" value="Genomic_DNA"/>
</dbReference>
<evidence type="ECO:0000313" key="3">
    <source>
        <dbReference type="EMBL" id="PWI69728.1"/>
    </source>
</evidence>